<proteinExistence type="predicted"/>
<evidence type="ECO:0000313" key="3">
    <source>
        <dbReference type="Proteomes" id="UP001254813"/>
    </source>
</evidence>
<keyword evidence="1" id="KW-1133">Transmembrane helix</keyword>
<dbReference type="EMBL" id="JAMQOQ010000006">
    <property type="protein sequence ID" value="MDS0296365.1"/>
    <property type="molecule type" value="Genomic_DNA"/>
</dbReference>
<organism evidence="2 3">
    <name type="scientific">Halogeometricum luteum</name>
    <dbReference type="NCBI Taxonomy" id="2950537"/>
    <lineage>
        <taxon>Archaea</taxon>
        <taxon>Methanobacteriati</taxon>
        <taxon>Methanobacteriota</taxon>
        <taxon>Stenosarchaea group</taxon>
        <taxon>Halobacteria</taxon>
        <taxon>Halobacteriales</taxon>
        <taxon>Haloferacaceae</taxon>
        <taxon>Halogeometricum</taxon>
    </lineage>
</organism>
<feature type="transmembrane region" description="Helical" evidence="1">
    <location>
        <begin position="35"/>
        <end position="58"/>
    </location>
</feature>
<keyword evidence="1" id="KW-0472">Membrane</keyword>
<keyword evidence="3" id="KW-1185">Reference proteome</keyword>
<evidence type="ECO:0000256" key="1">
    <source>
        <dbReference type="SAM" id="Phobius"/>
    </source>
</evidence>
<name>A0ABU2G6E2_9EURY</name>
<feature type="transmembrane region" description="Helical" evidence="1">
    <location>
        <begin position="95"/>
        <end position="117"/>
    </location>
</feature>
<dbReference type="Proteomes" id="UP001254813">
    <property type="component" value="Unassembled WGS sequence"/>
</dbReference>
<feature type="transmembrane region" description="Helical" evidence="1">
    <location>
        <begin position="70"/>
        <end position="89"/>
    </location>
</feature>
<protein>
    <recommendedName>
        <fullName evidence="4">SPW repeat-containing protein</fullName>
    </recommendedName>
</protein>
<dbReference type="RefSeq" id="WP_310930380.1">
    <property type="nucleotide sequence ID" value="NZ_JAMQOQ010000006.1"/>
</dbReference>
<accession>A0ABU2G6E2</accession>
<gene>
    <name evidence="2" type="ORF">NDI79_19515</name>
</gene>
<reference evidence="2 3" key="1">
    <citation type="submission" date="2022-06" db="EMBL/GenBank/DDBJ databases">
        <title>Halogeometricum sp. a new haloarchaeum isolate from saline soil.</title>
        <authorList>
            <person name="Strakova D."/>
            <person name="Galisteo C."/>
            <person name="Sanchez-Porro C."/>
            <person name="Ventosa A."/>
        </authorList>
    </citation>
    <scope>NUCLEOTIDE SEQUENCE [LARGE SCALE GENOMIC DNA]</scope>
    <source>
        <strain evidence="3">S3BR25-2</strain>
    </source>
</reference>
<evidence type="ECO:0000313" key="2">
    <source>
        <dbReference type="EMBL" id="MDS0296365.1"/>
    </source>
</evidence>
<sequence length="127" mass="13258">MDAHRLERLVWSAAFGYWLGVPLALRLTPDASGPVYLALAALGFLVTSLLVARALAFAESETDRPGDSTVWFAAVGGTVLGLHAVLNFVGVGGTVATFVSIAVGYWVGGRVATRLVASRRDDGPLSS</sequence>
<feature type="transmembrane region" description="Helical" evidence="1">
    <location>
        <begin position="9"/>
        <end position="29"/>
    </location>
</feature>
<evidence type="ECO:0008006" key="4">
    <source>
        <dbReference type="Google" id="ProtNLM"/>
    </source>
</evidence>
<comment type="caution">
    <text evidence="2">The sequence shown here is derived from an EMBL/GenBank/DDBJ whole genome shotgun (WGS) entry which is preliminary data.</text>
</comment>
<keyword evidence="1" id="KW-0812">Transmembrane</keyword>